<dbReference type="InterPro" id="IPR000917">
    <property type="entry name" value="Sulfatase_N"/>
</dbReference>
<dbReference type="SUPFAM" id="SSF53649">
    <property type="entry name" value="Alkaline phosphatase-like"/>
    <property type="match status" value="1"/>
</dbReference>
<dbReference type="GO" id="GO:0004065">
    <property type="term" value="F:arylsulfatase activity"/>
    <property type="evidence" value="ECO:0007669"/>
    <property type="project" value="TreeGrafter"/>
</dbReference>
<evidence type="ECO:0000313" key="9">
    <source>
        <dbReference type="Proteomes" id="UP000241771"/>
    </source>
</evidence>
<evidence type="ECO:0000256" key="1">
    <source>
        <dbReference type="ARBA" id="ARBA00008779"/>
    </source>
</evidence>
<evidence type="ECO:0000256" key="2">
    <source>
        <dbReference type="ARBA" id="ARBA00022723"/>
    </source>
</evidence>
<feature type="signal peptide" evidence="6">
    <location>
        <begin position="1"/>
        <end position="24"/>
    </location>
</feature>
<keyword evidence="3" id="KW-0378">Hydrolase</keyword>
<accession>A0A2T3NV70</accession>
<evidence type="ECO:0000256" key="5">
    <source>
        <dbReference type="PIRSR" id="PIRSR600917-52"/>
    </source>
</evidence>
<organism evidence="8 9">
    <name type="scientific">Photobacterium sanctipauli</name>
    <dbReference type="NCBI Taxonomy" id="1342794"/>
    <lineage>
        <taxon>Bacteria</taxon>
        <taxon>Pseudomonadati</taxon>
        <taxon>Pseudomonadota</taxon>
        <taxon>Gammaproteobacteria</taxon>
        <taxon>Vibrionales</taxon>
        <taxon>Vibrionaceae</taxon>
        <taxon>Photobacterium</taxon>
    </lineage>
</organism>
<protein>
    <submittedName>
        <fullName evidence="8">Sulfatase</fullName>
    </submittedName>
</protein>
<dbReference type="Pfam" id="PF00884">
    <property type="entry name" value="Sulfatase"/>
    <property type="match status" value="1"/>
</dbReference>
<dbReference type="Gene3D" id="3.40.720.10">
    <property type="entry name" value="Alkaline Phosphatase, subunit A"/>
    <property type="match status" value="1"/>
</dbReference>
<dbReference type="InterPro" id="IPR017850">
    <property type="entry name" value="Alkaline_phosphatase_core_sf"/>
</dbReference>
<evidence type="ECO:0000256" key="4">
    <source>
        <dbReference type="ARBA" id="ARBA00022837"/>
    </source>
</evidence>
<evidence type="ECO:0000256" key="6">
    <source>
        <dbReference type="SAM" id="SignalP"/>
    </source>
</evidence>
<dbReference type="EMBL" id="PYMA01000004">
    <property type="protein sequence ID" value="PSW20157.1"/>
    <property type="molecule type" value="Genomic_DNA"/>
</dbReference>
<dbReference type="RefSeq" id="WP_036822277.1">
    <property type="nucleotide sequence ID" value="NZ_JGVO01000388.1"/>
</dbReference>
<dbReference type="InterPro" id="IPR024607">
    <property type="entry name" value="Sulfatase_CS"/>
</dbReference>
<keyword evidence="4" id="KW-0106">Calcium</keyword>
<dbReference type="AlphaFoldDB" id="A0A2T3NV70"/>
<comment type="caution">
    <text evidence="8">The sequence shown here is derived from an EMBL/GenBank/DDBJ whole genome shotgun (WGS) entry which is preliminary data.</text>
</comment>
<evidence type="ECO:0000259" key="7">
    <source>
        <dbReference type="Pfam" id="PF00884"/>
    </source>
</evidence>
<gene>
    <name evidence="8" type="ORF">C9I98_08865</name>
</gene>
<proteinExistence type="inferred from homology"/>
<dbReference type="PANTHER" id="PTHR42693:SF53">
    <property type="entry name" value="ENDO-4-O-SULFATASE"/>
    <property type="match status" value="1"/>
</dbReference>
<feature type="chain" id="PRO_5015668126" evidence="6">
    <location>
        <begin position="25"/>
        <end position="496"/>
    </location>
</feature>
<dbReference type="InterPro" id="IPR050738">
    <property type="entry name" value="Sulfatase"/>
</dbReference>
<keyword evidence="2" id="KW-0479">Metal-binding</keyword>
<evidence type="ECO:0000313" key="8">
    <source>
        <dbReference type="EMBL" id="PSW20157.1"/>
    </source>
</evidence>
<feature type="modified residue" description="3-oxoalanine (Ser)" evidence="5">
    <location>
        <position position="81"/>
    </location>
</feature>
<dbReference type="GO" id="GO:0046872">
    <property type="term" value="F:metal ion binding"/>
    <property type="evidence" value="ECO:0007669"/>
    <property type="project" value="UniProtKB-KW"/>
</dbReference>
<feature type="domain" description="Sulfatase N-terminal" evidence="7">
    <location>
        <begin position="33"/>
        <end position="365"/>
    </location>
</feature>
<sequence length="496" mass="56497">MFKMSAVAKGCALAALACSPVTYATEKTETAQPNIIVIMADDLGQWATSFRNKDIIETPNLDYLAENGVRFENGMTPAPVSSAARASFHTGKMPSQHGVYDFLAEDPKFDANWLDGEKLLSERMKDEGYRTALIGKWHATTDSKDPIRGFDRWLSYDALAAGWKNQYLHSGTVLFSDDGENLEYTGIQAQFLTDETLKFVDQDSEQPFFVSLNYVEPHFPFEGLPERLVTKYRDVAHKVVAFGGNSVLENMNDYTLVPDNHEETLAQYLAAVTLLDDQLGKLIDGLEGRGILDNTVIAFVSDHGLLMGQYGLYGKVNASFPYNYYEETVRIPFVVSGPEHLVRPKQVRGEFVDLIDLHATILDMAAGDKGYDTSYGPGKTLTPMLKGERVRDWREYQFAERGNSRMITNGHWKLIRYYPKDESGKQPEDHWYDLSNPMGEKFLSEPPREELRVRMINDMDTFFEQYSTDEYNGLKMWEQAYPNFTTENIIEHERWN</sequence>
<name>A0A2T3NV70_9GAMM</name>
<dbReference type="OrthoDB" id="9803751at2"/>
<keyword evidence="9" id="KW-1185">Reference proteome</keyword>
<dbReference type="PROSITE" id="PS00149">
    <property type="entry name" value="SULFATASE_2"/>
    <property type="match status" value="1"/>
</dbReference>
<reference evidence="8 9" key="1">
    <citation type="submission" date="2018-01" db="EMBL/GenBank/DDBJ databases">
        <title>Whole genome sequencing of Histamine producing bacteria.</title>
        <authorList>
            <person name="Butler K."/>
        </authorList>
    </citation>
    <scope>NUCLEOTIDE SEQUENCE [LARGE SCALE GENOMIC DNA]</scope>
    <source>
        <strain evidence="8 9">DSM 100436</strain>
    </source>
</reference>
<evidence type="ECO:0000256" key="3">
    <source>
        <dbReference type="ARBA" id="ARBA00022801"/>
    </source>
</evidence>
<comment type="similarity">
    <text evidence="1">Belongs to the sulfatase family.</text>
</comment>
<dbReference type="PANTHER" id="PTHR42693">
    <property type="entry name" value="ARYLSULFATASE FAMILY MEMBER"/>
    <property type="match status" value="1"/>
</dbReference>
<comment type="PTM">
    <text evidence="5">The conversion to 3-oxoalanine (also known as C-formylglycine, FGly), of a serine or cysteine residue in prokaryotes and of a cysteine residue in eukaryotes, is critical for catalytic activity.</text>
</comment>
<dbReference type="Proteomes" id="UP000241771">
    <property type="component" value="Unassembled WGS sequence"/>
</dbReference>
<keyword evidence="6" id="KW-0732">Signal</keyword>